<proteinExistence type="predicted"/>
<gene>
    <name evidence="1" type="ORF">NPIL_343121</name>
</gene>
<evidence type="ECO:0000313" key="2">
    <source>
        <dbReference type="Proteomes" id="UP000887013"/>
    </source>
</evidence>
<dbReference type="Proteomes" id="UP000887013">
    <property type="component" value="Unassembled WGS sequence"/>
</dbReference>
<keyword evidence="2" id="KW-1185">Reference proteome</keyword>
<comment type="caution">
    <text evidence="1">The sequence shown here is derived from an EMBL/GenBank/DDBJ whole genome shotgun (WGS) entry which is preliminary data.</text>
</comment>
<evidence type="ECO:0000313" key="1">
    <source>
        <dbReference type="EMBL" id="GFT20759.1"/>
    </source>
</evidence>
<accession>A0A8X6NKT8</accession>
<protein>
    <submittedName>
        <fullName evidence="1">Uncharacterized protein</fullName>
    </submittedName>
</protein>
<organism evidence="1 2">
    <name type="scientific">Nephila pilipes</name>
    <name type="common">Giant wood spider</name>
    <name type="synonym">Nephila maculata</name>
    <dbReference type="NCBI Taxonomy" id="299642"/>
    <lineage>
        <taxon>Eukaryota</taxon>
        <taxon>Metazoa</taxon>
        <taxon>Ecdysozoa</taxon>
        <taxon>Arthropoda</taxon>
        <taxon>Chelicerata</taxon>
        <taxon>Arachnida</taxon>
        <taxon>Araneae</taxon>
        <taxon>Araneomorphae</taxon>
        <taxon>Entelegynae</taxon>
        <taxon>Araneoidea</taxon>
        <taxon>Nephilidae</taxon>
        <taxon>Nephila</taxon>
    </lineage>
</organism>
<sequence>MALRKKKYSVKSIQSDTIVAPVKSQEEVICEYAISQSNRLELKAASQKYNCKRESSDTSFVSTAQKIHLNSDEESTIYQNVCIGGLSPNVAECKMLLYEKKYPNYKVHNELKRPSCSLPGFSGGENNSMTLGYRPEQIHMHPADADSPLYSNAPIRDLARDRVTNKTLIYKNETPKLRVHSEWGKPNCSPSLSVHENNSTCLRNRARREEVYYSDEESSISENECI</sequence>
<dbReference type="AlphaFoldDB" id="A0A8X6NKT8"/>
<dbReference type="EMBL" id="BMAW01105741">
    <property type="protein sequence ID" value="GFT20759.1"/>
    <property type="molecule type" value="Genomic_DNA"/>
</dbReference>
<name>A0A8X6NKT8_NEPPI</name>
<feature type="non-terminal residue" evidence="1">
    <location>
        <position position="226"/>
    </location>
</feature>
<reference evidence="1" key="1">
    <citation type="submission" date="2020-08" db="EMBL/GenBank/DDBJ databases">
        <title>Multicomponent nature underlies the extraordinary mechanical properties of spider dragline silk.</title>
        <authorList>
            <person name="Kono N."/>
            <person name="Nakamura H."/>
            <person name="Mori M."/>
            <person name="Yoshida Y."/>
            <person name="Ohtoshi R."/>
            <person name="Malay A.D."/>
            <person name="Moran D.A.P."/>
            <person name="Tomita M."/>
            <person name="Numata K."/>
            <person name="Arakawa K."/>
        </authorList>
    </citation>
    <scope>NUCLEOTIDE SEQUENCE</scope>
</reference>